<sequence>MKDIKIEKGWKSELKDEFEKPYWKPLTEYVRTEYLNGNVFPPPKKIFRAFDLCPFSKVKVVIVGQDPYHNENQANGLSFAVSTGQTIPPSLKNIFKEIQSDTGIVPIASGDLSRWASQGVLMLNSVLTVAAHQPASHRGQGWEAFTDGVIQKLNEGRKNIVYMLWGNYAKQKGAVVDKKNNLVLSSAHPSPFSAQAFFGNKHFSSCNTYLISHGIDPIDWK</sequence>
<evidence type="ECO:0000313" key="12">
    <source>
        <dbReference type="EMBL" id="PIZ63676.1"/>
    </source>
</evidence>
<gene>
    <name evidence="8" type="primary">ung</name>
    <name evidence="12" type="ORF">COY16_01215</name>
</gene>
<dbReference type="AlphaFoldDB" id="A0A2M7U0T5"/>
<dbReference type="InterPro" id="IPR005122">
    <property type="entry name" value="Uracil-DNA_glycosylase-like"/>
</dbReference>
<dbReference type="GO" id="GO:0005737">
    <property type="term" value="C:cytoplasm"/>
    <property type="evidence" value="ECO:0007669"/>
    <property type="project" value="UniProtKB-SubCell"/>
</dbReference>
<organism evidence="12 13">
    <name type="scientific">Candidatus Roizmanbacteria bacterium CG_4_10_14_0_2_um_filter_39_13</name>
    <dbReference type="NCBI Taxonomy" id="1974825"/>
    <lineage>
        <taxon>Bacteria</taxon>
        <taxon>Candidatus Roizmaniibacteriota</taxon>
    </lineage>
</organism>
<dbReference type="SUPFAM" id="SSF52141">
    <property type="entry name" value="Uracil-DNA glycosylase-like"/>
    <property type="match status" value="1"/>
</dbReference>
<evidence type="ECO:0000259" key="11">
    <source>
        <dbReference type="SMART" id="SM00986"/>
    </source>
</evidence>
<dbReference type="PANTHER" id="PTHR11264">
    <property type="entry name" value="URACIL-DNA GLYCOSYLASE"/>
    <property type="match status" value="1"/>
</dbReference>
<keyword evidence="7 8" id="KW-0234">DNA repair</keyword>
<dbReference type="SMART" id="SM00986">
    <property type="entry name" value="UDG"/>
    <property type="match status" value="1"/>
</dbReference>
<reference evidence="13" key="1">
    <citation type="submission" date="2017-09" db="EMBL/GenBank/DDBJ databases">
        <title>Depth-based differentiation of microbial function through sediment-hosted aquifers and enrichment of novel symbionts in the deep terrestrial subsurface.</title>
        <authorList>
            <person name="Probst A.J."/>
            <person name="Ladd B."/>
            <person name="Jarett J.K."/>
            <person name="Geller-Mcgrath D.E."/>
            <person name="Sieber C.M.K."/>
            <person name="Emerson J.B."/>
            <person name="Anantharaman K."/>
            <person name="Thomas B.C."/>
            <person name="Malmstrom R."/>
            <person name="Stieglmeier M."/>
            <person name="Klingl A."/>
            <person name="Woyke T."/>
            <person name="Ryan C.M."/>
            <person name="Banfield J.F."/>
        </authorList>
    </citation>
    <scope>NUCLEOTIDE SEQUENCE [LARGE SCALE GENOMIC DNA]</scope>
</reference>
<dbReference type="Pfam" id="PF03167">
    <property type="entry name" value="UDG"/>
    <property type="match status" value="1"/>
</dbReference>
<dbReference type="SMART" id="SM00987">
    <property type="entry name" value="UreE_C"/>
    <property type="match status" value="1"/>
</dbReference>
<evidence type="ECO:0000256" key="9">
    <source>
        <dbReference type="PROSITE-ProRule" id="PRU10072"/>
    </source>
</evidence>
<comment type="catalytic activity">
    <reaction evidence="1 8 10">
        <text>Hydrolyzes single-stranded DNA or mismatched double-stranded DNA and polynucleotides, releasing free uracil.</text>
        <dbReference type="EC" id="3.2.2.27"/>
    </reaction>
</comment>
<dbReference type="EMBL" id="PFOB01000016">
    <property type="protein sequence ID" value="PIZ63676.1"/>
    <property type="molecule type" value="Genomic_DNA"/>
</dbReference>
<feature type="domain" description="Uracil-DNA glycosylase-like" evidence="11">
    <location>
        <begin position="51"/>
        <end position="210"/>
    </location>
</feature>
<dbReference type="HAMAP" id="MF_00148">
    <property type="entry name" value="UDG"/>
    <property type="match status" value="1"/>
</dbReference>
<evidence type="ECO:0000256" key="4">
    <source>
        <dbReference type="ARBA" id="ARBA00012030"/>
    </source>
</evidence>
<evidence type="ECO:0000256" key="6">
    <source>
        <dbReference type="ARBA" id="ARBA00022801"/>
    </source>
</evidence>
<dbReference type="PROSITE" id="PS00130">
    <property type="entry name" value="U_DNA_GLYCOSYLASE"/>
    <property type="match status" value="1"/>
</dbReference>
<evidence type="ECO:0000256" key="10">
    <source>
        <dbReference type="RuleBase" id="RU003780"/>
    </source>
</evidence>
<comment type="similarity">
    <text evidence="3 8 10">Belongs to the uracil-DNA glycosylase (UDG) superfamily. UNG family.</text>
</comment>
<proteinExistence type="inferred from homology"/>
<evidence type="ECO:0000256" key="1">
    <source>
        <dbReference type="ARBA" id="ARBA00001400"/>
    </source>
</evidence>
<evidence type="ECO:0000256" key="7">
    <source>
        <dbReference type="ARBA" id="ARBA00023204"/>
    </source>
</evidence>
<dbReference type="PANTHER" id="PTHR11264:SF0">
    <property type="entry name" value="URACIL-DNA GLYCOSYLASE"/>
    <property type="match status" value="1"/>
</dbReference>
<dbReference type="EC" id="3.2.2.27" evidence="4 8"/>
<dbReference type="GO" id="GO:0004844">
    <property type="term" value="F:uracil DNA N-glycosylase activity"/>
    <property type="evidence" value="ECO:0007669"/>
    <property type="project" value="UniProtKB-UniRule"/>
</dbReference>
<dbReference type="NCBIfam" id="NF003591">
    <property type="entry name" value="PRK05254.1-4"/>
    <property type="match status" value="1"/>
</dbReference>
<evidence type="ECO:0000256" key="2">
    <source>
        <dbReference type="ARBA" id="ARBA00002631"/>
    </source>
</evidence>
<comment type="subcellular location">
    <subcellularLocation>
        <location evidence="8">Cytoplasm</location>
    </subcellularLocation>
</comment>
<dbReference type="InterPro" id="IPR018085">
    <property type="entry name" value="Ura-DNA_Glyclase_AS"/>
</dbReference>
<keyword evidence="6 8" id="KW-0378">Hydrolase</keyword>
<comment type="function">
    <text evidence="2 8 10">Excises uracil residues from the DNA which can arise as a result of misincorporation of dUMP residues by DNA polymerase or due to deamination of cytosine.</text>
</comment>
<feature type="active site" description="Proton acceptor" evidence="8 9">
    <location>
        <position position="66"/>
    </location>
</feature>
<evidence type="ECO:0000313" key="13">
    <source>
        <dbReference type="Proteomes" id="UP000228503"/>
    </source>
</evidence>
<dbReference type="NCBIfam" id="NF003589">
    <property type="entry name" value="PRK05254.1-2"/>
    <property type="match status" value="1"/>
</dbReference>
<dbReference type="FunFam" id="3.40.470.10:FF:000001">
    <property type="entry name" value="Uracil-DNA glycosylase"/>
    <property type="match status" value="1"/>
</dbReference>
<protein>
    <recommendedName>
        <fullName evidence="4 8">Uracil-DNA glycosylase</fullName>
        <shortName evidence="8">UDG</shortName>
        <ecNumber evidence="4 8">3.2.2.27</ecNumber>
    </recommendedName>
</protein>
<dbReference type="NCBIfam" id="TIGR00628">
    <property type="entry name" value="ung"/>
    <property type="match status" value="1"/>
</dbReference>
<dbReference type="InterPro" id="IPR036895">
    <property type="entry name" value="Uracil-DNA_glycosylase-like_sf"/>
</dbReference>
<dbReference type="InterPro" id="IPR002043">
    <property type="entry name" value="UDG_fam1"/>
</dbReference>
<dbReference type="Proteomes" id="UP000228503">
    <property type="component" value="Unassembled WGS sequence"/>
</dbReference>
<dbReference type="NCBIfam" id="NF003592">
    <property type="entry name" value="PRK05254.1-5"/>
    <property type="match status" value="1"/>
</dbReference>
<dbReference type="GO" id="GO:0097510">
    <property type="term" value="P:base-excision repair, AP site formation via deaminated base removal"/>
    <property type="evidence" value="ECO:0007669"/>
    <property type="project" value="TreeGrafter"/>
</dbReference>
<comment type="caution">
    <text evidence="12">The sequence shown here is derived from an EMBL/GenBank/DDBJ whole genome shotgun (WGS) entry which is preliminary data.</text>
</comment>
<evidence type="ECO:0000256" key="8">
    <source>
        <dbReference type="HAMAP-Rule" id="MF_00148"/>
    </source>
</evidence>
<dbReference type="NCBIfam" id="NF003588">
    <property type="entry name" value="PRK05254.1-1"/>
    <property type="match status" value="1"/>
</dbReference>
<evidence type="ECO:0000256" key="3">
    <source>
        <dbReference type="ARBA" id="ARBA00008184"/>
    </source>
</evidence>
<evidence type="ECO:0000256" key="5">
    <source>
        <dbReference type="ARBA" id="ARBA00022763"/>
    </source>
</evidence>
<keyword evidence="8" id="KW-0963">Cytoplasm</keyword>
<dbReference type="Gene3D" id="3.40.470.10">
    <property type="entry name" value="Uracil-DNA glycosylase-like domain"/>
    <property type="match status" value="1"/>
</dbReference>
<dbReference type="CDD" id="cd10027">
    <property type="entry name" value="UDG-F1-like"/>
    <property type="match status" value="1"/>
</dbReference>
<keyword evidence="5 8" id="KW-0227">DNA damage</keyword>
<name>A0A2M7U0T5_9BACT</name>
<accession>A0A2M7U0T5</accession>